<dbReference type="InterPro" id="IPR008278">
    <property type="entry name" value="4-PPantetheinyl_Trfase_dom"/>
</dbReference>
<dbReference type="Proteomes" id="UP000823990">
    <property type="component" value="Unassembled WGS sequence"/>
</dbReference>
<dbReference type="Gene3D" id="3.90.470.20">
    <property type="entry name" value="4'-phosphopantetheinyl transferase domain"/>
    <property type="match status" value="1"/>
</dbReference>
<evidence type="ECO:0000259" key="3">
    <source>
        <dbReference type="Pfam" id="PF01648"/>
    </source>
</evidence>
<reference evidence="4" key="1">
    <citation type="journal article" date="2021" name="PeerJ">
        <title>Extensive microbial diversity within the chicken gut microbiome revealed by metagenomics and culture.</title>
        <authorList>
            <person name="Gilroy R."/>
            <person name="Ravi A."/>
            <person name="Getino M."/>
            <person name="Pursley I."/>
            <person name="Horton D.L."/>
            <person name="Alikhan N.F."/>
            <person name="Baker D."/>
            <person name="Gharbi K."/>
            <person name="Hall N."/>
            <person name="Watson M."/>
            <person name="Adriaenssens E.M."/>
            <person name="Foster-Nyarko E."/>
            <person name="Jarju S."/>
            <person name="Secka A."/>
            <person name="Antonio M."/>
            <person name="Oren A."/>
            <person name="Chaudhuri R.R."/>
            <person name="La Ragione R."/>
            <person name="Hildebrand F."/>
            <person name="Pallen M.J."/>
        </authorList>
    </citation>
    <scope>NUCLEOTIDE SEQUENCE</scope>
    <source>
        <strain evidence="4">12435</strain>
    </source>
</reference>
<accession>A0A9D1Q052</accession>
<proteinExistence type="inferred from homology"/>
<dbReference type="InterPro" id="IPR050559">
    <property type="entry name" value="P-Pant_transferase_sf"/>
</dbReference>
<keyword evidence="2 4" id="KW-0808">Transferase</keyword>
<reference evidence="4" key="2">
    <citation type="submission" date="2021-04" db="EMBL/GenBank/DDBJ databases">
        <authorList>
            <person name="Gilroy R."/>
        </authorList>
    </citation>
    <scope>NUCLEOTIDE SEQUENCE</scope>
    <source>
        <strain evidence="4">12435</strain>
    </source>
</reference>
<dbReference type="PANTHER" id="PTHR12215">
    <property type="entry name" value="PHOSPHOPANTETHEINE TRANSFERASE"/>
    <property type="match status" value="1"/>
</dbReference>
<dbReference type="SUPFAM" id="SSF56214">
    <property type="entry name" value="4'-phosphopantetheinyl transferase"/>
    <property type="match status" value="2"/>
</dbReference>
<evidence type="ECO:0000313" key="5">
    <source>
        <dbReference type="Proteomes" id="UP000823990"/>
    </source>
</evidence>
<evidence type="ECO:0000256" key="1">
    <source>
        <dbReference type="ARBA" id="ARBA00010990"/>
    </source>
</evidence>
<name>A0A9D1Q052_9FIRM</name>
<protein>
    <submittedName>
        <fullName evidence="4">4'-phosphopantetheinyl transferase superfamily protein</fullName>
    </submittedName>
</protein>
<sequence length="201" mass="21706">MTVFTAVGVRGGRLAEVAGAFPLAAEHVLAAAGKKRRINAEQSVSGLYALLLLMRHIGADTRTLSVVRDEGGKPRFAPCGPHFSIAHSANVAVCALSDSPVGADVELLRDKPDAVPLAARFFSEREAECVRLSADAPREFFRLWTRKEAKLKKGGEGVDRVMHNVDALGGEFTERVLRFGGEEYLACVTGRAEYIPTEDIV</sequence>
<dbReference type="EMBL" id="DXHS01000065">
    <property type="protein sequence ID" value="HIW02431.1"/>
    <property type="molecule type" value="Genomic_DNA"/>
</dbReference>
<dbReference type="PANTHER" id="PTHR12215:SF15">
    <property type="entry name" value="4'-PHOSPHOPANTETHEINYL TRANSFERASE SUPERFAMILY-RELATED"/>
    <property type="match status" value="1"/>
</dbReference>
<gene>
    <name evidence="4" type="ORF">H9892_03745</name>
</gene>
<dbReference type="GO" id="GO:0000287">
    <property type="term" value="F:magnesium ion binding"/>
    <property type="evidence" value="ECO:0007669"/>
    <property type="project" value="InterPro"/>
</dbReference>
<dbReference type="InterPro" id="IPR037143">
    <property type="entry name" value="4-PPantetheinyl_Trfase_dom_sf"/>
</dbReference>
<organism evidence="4 5">
    <name type="scientific">Candidatus Protoclostridium stercorigallinarum</name>
    <dbReference type="NCBI Taxonomy" id="2838741"/>
    <lineage>
        <taxon>Bacteria</taxon>
        <taxon>Bacillati</taxon>
        <taxon>Bacillota</taxon>
        <taxon>Clostridia</taxon>
        <taxon>Candidatus Protoclostridium</taxon>
    </lineage>
</organism>
<comment type="caution">
    <text evidence="4">The sequence shown here is derived from an EMBL/GenBank/DDBJ whole genome shotgun (WGS) entry which is preliminary data.</text>
</comment>
<evidence type="ECO:0000256" key="2">
    <source>
        <dbReference type="ARBA" id="ARBA00022679"/>
    </source>
</evidence>
<dbReference type="GO" id="GO:0019878">
    <property type="term" value="P:lysine biosynthetic process via aminoadipic acid"/>
    <property type="evidence" value="ECO:0007669"/>
    <property type="project" value="TreeGrafter"/>
</dbReference>
<dbReference type="AlphaFoldDB" id="A0A9D1Q052"/>
<dbReference type="GO" id="GO:0008897">
    <property type="term" value="F:holo-[acyl-carrier-protein] synthase activity"/>
    <property type="evidence" value="ECO:0007669"/>
    <property type="project" value="InterPro"/>
</dbReference>
<dbReference type="GO" id="GO:0005829">
    <property type="term" value="C:cytosol"/>
    <property type="evidence" value="ECO:0007669"/>
    <property type="project" value="TreeGrafter"/>
</dbReference>
<comment type="similarity">
    <text evidence="1">Belongs to the P-Pant transferase superfamily. Gsp/Sfp/HetI/AcpT family.</text>
</comment>
<dbReference type="Pfam" id="PF01648">
    <property type="entry name" value="ACPS"/>
    <property type="match status" value="1"/>
</dbReference>
<feature type="domain" description="4'-phosphopantetheinyl transferase" evidence="3">
    <location>
        <begin position="100"/>
        <end position="169"/>
    </location>
</feature>
<evidence type="ECO:0000313" key="4">
    <source>
        <dbReference type="EMBL" id="HIW02431.1"/>
    </source>
</evidence>